<keyword evidence="2" id="KW-1133">Transmembrane helix</keyword>
<reference evidence="6 7" key="1">
    <citation type="submission" date="2017-04" db="EMBL/GenBank/DDBJ databases">
        <title>Draft genome sequences of Alloscardovia macacae UMA81211 and UMA81212 isolated from the feces of a rhesus macaque (Macaca mulatta).</title>
        <authorList>
            <person name="Albert K."/>
            <person name="Sela D.A."/>
        </authorList>
    </citation>
    <scope>NUCLEOTIDE SEQUENCE [LARGE SCALE GENOMIC DNA]</scope>
    <source>
        <strain evidence="6 7">UMA81212</strain>
    </source>
</reference>
<evidence type="ECO:0000256" key="1">
    <source>
        <dbReference type="SAM" id="MobiDB-lite"/>
    </source>
</evidence>
<keyword evidence="2" id="KW-0812">Transmembrane</keyword>
<dbReference type="InterPro" id="IPR027579">
    <property type="entry name" value="SSSPR51_Rpt"/>
</dbReference>
<feature type="domain" description="CshA" evidence="4">
    <location>
        <begin position="1033"/>
        <end position="1134"/>
    </location>
</feature>
<organism evidence="6 7">
    <name type="scientific">Alloscardovia macacae</name>
    <dbReference type="NCBI Taxonomy" id="1160091"/>
    <lineage>
        <taxon>Bacteria</taxon>
        <taxon>Bacillati</taxon>
        <taxon>Actinomycetota</taxon>
        <taxon>Actinomycetes</taxon>
        <taxon>Bifidobacteriales</taxon>
        <taxon>Bifidobacteriaceae</taxon>
        <taxon>Alloscardovia</taxon>
    </lineage>
</organism>
<name>A0A1Y2T0H7_9BIFI</name>
<evidence type="ECO:0000313" key="7">
    <source>
        <dbReference type="Proteomes" id="UP000243540"/>
    </source>
</evidence>
<dbReference type="Pfam" id="PF18651">
    <property type="entry name" value="CshA_NR2"/>
    <property type="match status" value="1"/>
</dbReference>
<feature type="compositionally biased region" description="Low complexity" evidence="1">
    <location>
        <begin position="9"/>
        <end position="25"/>
    </location>
</feature>
<evidence type="ECO:0000313" key="6">
    <source>
        <dbReference type="EMBL" id="OTA30251.1"/>
    </source>
</evidence>
<feature type="region of interest" description="Disordered" evidence="1">
    <location>
        <begin position="921"/>
        <end position="958"/>
    </location>
</feature>
<gene>
    <name evidence="6" type="ORF">B9T39_00665</name>
</gene>
<feature type="region of interest" description="Disordered" evidence="1">
    <location>
        <begin position="1"/>
        <end position="45"/>
    </location>
</feature>
<dbReference type="Pfam" id="PF20009">
    <property type="entry name" value="GEVED"/>
    <property type="match status" value="1"/>
</dbReference>
<feature type="domain" description="CshA" evidence="4">
    <location>
        <begin position="685"/>
        <end position="809"/>
    </location>
</feature>
<evidence type="ECO:0000259" key="4">
    <source>
        <dbReference type="Pfam" id="PF19076"/>
    </source>
</evidence>
<evidence type="ECO:0000256" key="2">
    <source>
        <dbReference type="SAM" id="Phobius"/>
    </source>
</evidence>
<feature type="domain" description="CshA" evidence="4">
    <location>
        <begin position="1271"/>
        <end position="1355"/>
    </location>
</feature>
<feature type="region of interest" description="Disordered" evidence="1">
    <location>
        <begin position="820"/>
        <end position="839"/>
    </location>
</feature>
<feature type="region of interest" description="Disordered" evidence="1">
    <location>
        <begin position="1165"/>
        <end position="1184"/>
    </location>
</feature>
<comment type="caution">
    <text evidence="6">The sequence shown here is derived from an EMBL/GenBank/DDBJ whole genome shotgun (WGS) entry which is preliminary data.</text>
</comment>
<feature type="domain" description="CshA" evidence="4">
    <location>
        <begin position="919"/>
        <end position="1028"/>
    </location>
</feature>
<dbReference type="RefSeq" id="WP_086105892.1">
    <property type="nucleotide sequence ID" value="NZ_NEKC01000001.1"/>
</dbReference>
<evidence type="ECO:0000259" key="5">
    <source>
        <dbReference type="Pfam" id="PF20009"/>
    </source>
</evidence>
<proteinExistence type="predicted"/>
<dbReference type="NCBIfam" id="TIGR04308">
    <property type="entry name" value="repeat_SSSPR51"/>
    <property type="match status" value="1"/>
</dbReference>
<dbReference type="InterPro" id="IPR040683">
    <property type="entry name" value="CshA_NR2"/>
</dbReference>
<dbReference type="EMBL" id="NEKC01000001">
    <property type="protein sequence ID" value="OTA30251.1"/>
    <property type="molecule type" value="Genomic_DNA"/>
</dbReference>
<accession>A0A1Y2T0H7</accession>
<feature type="transmembrane region" description="Helical" evidence="2">
    <location>
        <begin position="1448"/>
        <end position="1469"/>
    </location>
</feature>
<feature type="domain" description="CshA" evidence="4">
    <location>
        <begin position="817"/>
        <end position="916"/>
    </location>
</feature>
<evidence type="ECO:0000259" key="3">
    <source>
        <dbReference type="Pfam" id="PF18651"/>
    </source>
</evidence>
<dbReference type="Pfam" id="PF19076">
    <property type="entry name" value="CshA_repeat"/>
    <property type="match status" value="7"/>
</dbReference>
<feature type="region of interest" description="Disordered" evidence="1">
    <location>
        <begin position="1273"/>
        <end position="1297"/>
    </location>
</feature>
<feature type="domain" description="CshA" evidence="4">
    <location>
        <begin position="537"/>
        <end position="649"/>
    </location>
</feature>
<dbReference type="InterPro" id="IPR045474">
    <property type="entry name" value="GEVED"/>
</dbReference>
<dbReference type="STRING" id="1160091.B9T39_00665"/>
<protein>
    <recommendedName>
        <fullName evidence="8">Gram-positive cocci surface proteins LPxTG domain-containing protein</fullName>
    </recommendedName>
</protein>
<feature type="compositionally biased region" description="Basic and acidic residues" evidence="1">
    <location>
        <begin position="928"/>
        <end position="937"/>
    </location>
</feature>
<dbReference type="Pfam" id="PF18877">
    <property type="entry name" value="SSSPR-51"/>
    <property type="match status" value="1"/>
</dbReference>
<dbReference type="NCBIfam" id="TIGR04225">
    <property type="entry name" value="CshA_fibril_rpt"/>
    <property type="match status" value="6"/>
</dbReference>
<sequence length="1475" mass="155733">MESRGGGEALAAEPAEAPELSAAPLTADQQKNHFTQYQDSSTKRNKNLDDLKNQLYFIDWSDTSAVTGLGEVVTHGSYAEPELLVGSTWKKEIAPDYVVTVKVVKLKNIEGEDNGVLLNPGSEKYTKVKDAGGNPDVRYNGKVVAYGGNYNGWSAAEAYGLHLQGQSSISGEINNAGCGQCTGELQNVGISFDISATYRGKPVKPAFFALSAEEAKGDESEIYKTNGKGWELLTELSSESTTQSFEANDKGWHENLATQIYTGSGYEASAVQGKITALSQAMANTKITAETVSVSHPNDYKLAADGLGTQVFGPVSNRKDRFSTPIIVTRGATHIDAYLISAGAQAFAFGIIALDEADAPASYGTAAHAITPGLDNKTVQPFIGSQEADIDEKDLTTTLPDWTRDDQTGEPADEGAVQLMGDSVKKNENYTLHHANDKTYELEILADPRGNSSSYVRAWVDFNNDGKFADDETSDIEEVKTAGKLTVKFPNVPQNVDPSVEKLGMRVRTAIKRADIEKPTGFAFSGEAEDFQIQQTVPPRGSTLATKESQGVTQSGQITFTSYAQTDYETANTAIDTSVKPVMLTKGGTEVKDSDLDADGYYVVKGQGKYKITSPASAKDVSVKFVPDPDFVGKADGISVRRVDTNGKSTGWGRNGNAIVGGEFLATSAALDTMDGSFIPEVTPVGVHGTDAESKGMQGAPQEGTVTFAPDADEPHVKALFTPSGTYPAKLVDPETKELKDQLDAKDATGKSVGTYTIEPTTGKVTFQPVPTFTGKPLPATVQLEAPVGQDKDGKPSLATATATYQPDVKGTTFTIDPAASEDRQGAVQTGTPKFAPENELGDVGKLTYSLVDPVTDTLTTDPVIVDGEGTYTINPDTGDVTFTPVASYVGTRSIFVRATTSTGVVSEKAEYKVTVKPLEVTSEPVESEGKKGEKQTRTPKFTPPQAPKGTSISTTPDYVFEDGTTKKVVDKQGTFTLDPKSGEVTFQPVPEFVGSADLVTVKATYTLTAVDKTTVPLMATATYTPKVLLPRLKGSEVSSKDIQGRKQERTVTFTLDDGSVIAPSAQYPAKLVDPRTRGVTDELTTDALDGERKVGTYTIEPSTGHVTFQPDVTYAGTPQPARVSLTAKAGEDKDGQPVLADEARGTYAPDVILVALAHTDKETSGVQGTVQTGRPEFSAEDGDGKTVDFTRYALLDPSTGTEVPASAPVTLDGVGTYRIDPATGEVTFTPVAAYVTATDGSNATHVTVRAFTATGMSEDAVYTPRVTSLVASGSSASSEGPQGASQSGEPEFSAPSVPDGLALSRPIFAFADGSVRMSVSGEGIYELDPATGKVTFTPAARFMGAAKGMTVVATFMLTGADGSTAPVVASAEYVPSVYIITDFVDESGKPLADRKKGDVPAQDIPGYVLKETTTDEFGNVTHHYAKVVAVIPPKKAPAKKLSKTGTAVLSILVVSALATAGGAASLLLRKRSEK</sequence>
<dbReference type="Proteomes" id="UP000243540">
    <property type="component" value="Unassembled WGS sequence"/>
</dbReference>
<feature type="domain" description="GEVED" evidence="5">
    <location>
        <begin position="455"/>
        <end position="534"/>
    </location>
</feature>
<evidence type="ECO:0008006" key="8">
    <source>
        <dbReference type="Google" id="ProtNLM"/>
    </source>
</evidence>
<dbReference type="InterPro" id="IPR026395">
    <property type="entry name" value="CshA_fibril"/>
</dbReference>
<feature type="compositionally biased region" description="Polar residues" evidence="1">
    <location>
        <begin position="27"/>
        <end position="40"/>
    </location>
</feature>
<feature type="compositionally biased region" description="Low complexity" evidence="1">
    <location>
        <begin position="1273"/>
        <end position="1290"/>
    </location>
</feature>
<keyword evidence="2" id="KW-0472">Membrane</keyword>
<feature type="domain" description="CshA" evidence="4">
    <location>
        <begin position="1157"/>
        <end position="1267"/>
    </location>
</feature>
<feature type="domain" description="Surface adhesin CshA non-repetitive" evidence="3">
    <location>
        <begin position="53"/>
        <end position="351"/>
    </location>
</feature>